<sequence length="270" mass="29372">MERLSMSDRKLGRWGLISVAAAVLGASLMLPLLPDASSPQEPSVQDAPPATLRAQNEALLEAKAADISRQRLAKLPEPEVPDVVGGFSREAVGGVLSRYREMLSVQGLYNQNVTRERLVNQILDSPQGADIASKALTDPAFAQEAFRDFQAEARVFSIEVLKAAAARGQEHYLVRATEAISQELSRSGDGSGTLDKGRSSDLRDLVHSFVDVKGLDAFAQGDVRPVQALGFSSTMPTRVKLIYDEVLFLRLKQQFGRERAAEMTAALLDH</sequence>
<evidence type="ECO:0000313" key="3">
    <source>
        <dbReference type="EMBL" id="EAU64046.1"/>
    </source>
</evidence>
<name>Q08U96_STIAD</name>
<dbReference type="STRING" id="378806.STAUR_5768"/>
<organism evidence="3 5">
    <name type="scientific">Stigmatella aurantiaca (strain DW4/3-1)</name>
    <dbReference type="NCBI Taxonomy" id="378806"/>
    <lineage>
        <taxon>Bacteria</taxon>
        <taxon>Pseudomonadati</taxon>
        <taxon>Myxococcota</taxon>
        <taxon>Myxococcia</taxon>
        <taxon>Myxococcales</taxon>
        <taxon>Cystobacterineae</taxon>
        <taxon>Archangiaceae</taxon>
        <taxon>Stigmatella</taxon>
    </lineage>
</organism>
<dbReference type="eggNOG" id="ENOG5030T51">
    <property type="taxonomic scope" value="Bacteria"/>
</dbReference>
<dbReference type="OrthoDB" id="5506751at2"/>
<keyword evidence="4" id="KW-1185">Reference proteome</keyword>
<dbReference type="Proteomes" id="UP000001351">
    <property type="component" value="Chromosome"/>
</dbReference>
<dbReference type="KEGG" id="sur:STAUR_5768"/>
<dbReference type="Proteomes" id="UP000032702">
    <property type="component" value="Unassembled WGS sequence"/>
</dbReference>
<feature type="transmembrane region" description="Helical" evidence="1">
    <location>
        <begin position="12"/>
        <end position="33"/>
    </location>
</feature>
<keyword evidence="1" id="KW-0472">Membrane</keyword>
<keyword evidence="1" id="KW-1133">Transmembrane helix</keyword>
<evidence type="ECO:0000313" key="4">
    <source>
        <dbReference type="Proteomes" id="UP000001351"/>
    </source>
</evidence>
<gene>
    <name evidence="2" type="ordered locus">STAUR_5768</name>
    <name evidence="3" type="ORF">STIAU_5230</name>
</gene>
<protein>
    <submittedName>
        <fullName evidence="3">Uncharacterized protein</fullName>
    </submittedName>
</protein>
<dbReference type="EMBL" id="CP002271">
    <property type="protein sequence ID" value="ADO73530.1"/>
    <property type="molecule type" value="Genomic_DNA"/>
</dbReference>
<keyword evidence="1" id="KW-0812">Transmembrane</keyword>
<evidence type="ECO:0000313" key="5">
    <source>
        <dbReference type="Proteomes" id="UP000032702"/>
    </source>
</evidence>
<dbReference type="EMBL" id="AAMD01000132">
    <property type="protein sequence ID" value="EAU64046.1"/>
    <property type="molecule type" value="Genomic_DNA"/>
</dbReference>
<accession>Q08U96</accession>
<reference evidence="3 5" key="1">
    <citation type="submission" date="2006-04" db="EMBL/GenBank/DDBJ databases">
        <authorList>
            <person name="Nierman W.C."/>
        </authorList>
    </citation>
    <scope>NUCLEOTIDE SEQUENCE [LARGE SCALE GENOMIC DNA]</scope>
    <source>
        <strain evidence="3 5">DW4/3-1</strain>
    </source>
</reference>
<dbReference type="AlphaFoldDB" id="Q08U96"/>
<evidence type="ECO:0000313" key="2">
    <source>
        <dbReference type="EMBL" id="ADO73530.1"/>
    </source>
</evidence>
<dbReference type="HOGENOM" id="CLU_966146_0_0_7"/>
<evidence type="ECO:0000256" key="1">
    <source>
        <dbReference type="SAM" id="Phobius"/>
    </source>
</evidence>
<reference evidence="2 4" key="2">
    <citation type="journal article" date="2011" name="Mol. Biol. Evol.">
        <title>Comparative genomic analysis of fruiting body formation in Myxococcales.</title>
        <authorList>
            <person name="Huntley S."/>
            <person name="Hamann N."/>
            <person name="Wegener-Feldbrugge S."/>
            <person name="Treuner-Lange A."/>
            <person name="Kube M."/>
            <person name="Reinhardt R."/>
            <person name="Klages S."/>
            <person name="Muller R."/>
            <person name="Ronning C.M."/>
            <person name="Nierman W.C."/>
            <person name="Sogaard-Andersen L."/>
        </authorList>
    </citation>
    <scope>NUCLEOTIDE SEQUENCE [LARGE SCALE GENOMIC DNA]</scope>
    <source>
        <strain evidence="2 4">DW4/3-1</strain>
    </source>
</reference>
<proteinExistence type="predicted"/>